<evidence type="ECO:0000259" key="15">
    <source>
        <dbReference type="Pfam" id="PF23598"/>
    </source>
</evidence>
<evidence type="ECO:0000256" key="13">
    <source>
        <dbReference type="SAM" id="SignalP"/>
    </source>
</evidence>
<dbReference type="InterPro" id="IPR032675">
    <property type="entry name" value="LRR_dom_sf"/>
</dbReference>
<dbReference type="InterPro" id="IPR013210">
    <property type="entry name" value="LRR_N_plant-typ"/>
</dbReference>
<feature type="signal peptide" evidence="13">
    <location>
        <begin position="1"/>
        <end position="25"/>
    </location>
</feature>
<keyword evidence="6 12" id="KW-0812">Transmembrane</keyword>
<reference evidence="16" key="1">
    <citation type="submission" date="2024-10" db="EMBL/GenBank/DDBJ databases">
        <authorList>
            <person name="Ryan C."/>
        </authorList>
    </citation>
    <scope>NUCLEOTIDE SEQUENCE [LARGE SCALE GENOMIC DNA]</scope>
</reference>
<evidence type="ECO:0000256" key="3">
    <source>
        <dbReference type="ARBA" id="ARBA00022475"/>
    </source>
</evidence>
<dbReference type="EMBL" id="OZ075134">
    <property type="protein sequence ID" value="CAL4992524.1"/>
    <property type="molecule type" value="Genomic_DNA"/>
</dbReference>
<dbReference type="Pfam" id="PF23598">
    <property type="entry name" value="LRR_14"/>
    <property type="match status" value="1"/>
</dbReference>
<dbReference type="SUPFAM" id="SSF52047">
    <property type="entry name" value="RNI-like"/>
    <property type="match status" value="2"/>
</dbReference>
<dbReference type="Proteomes" id="UP001497457">
    <property type="component" value="Chromosome 24b"/>
</dbReference>
<evidence type="ECO:0000256" key="12">
    <source>
        <dbReference type="SAM" id="Phobius"/>
    </source>
</evidence>
<dbReference type="PANTHER" id="PTHR48063">
    <property type="entry name" value="LRR RECEPTOR-LIKE KINASE"/>
    <property type="match status" value="1"/>
</dbReference>
<evidence type="ECO:0000256" key="9">
    <source>
        <dbReference type="ARBA" id="ARBA00022989"/>
    </source>
</evidence>
<keyword evidence="8" id="KW-0677">Repeat</keyword>
<evidence type="ECO:0000313" key="16">
    <source>
        <dbReference type="EMBL" id="CAL4992524.1"/>
    </source>
</evidence>
<feature type="domain" description="Disease resistance R13L4/SHOC-2-like LRR" evidence="15">
    <location>
        <begin position="312"/>
        <end position="503"/>
    </location>
</feature>
<organism evidence="16 17">
    <name type="scientific">Urochloa decumbens</name>
    <dbReference type="NCBI Taxonomy" id="240449"/>
    <lineage>
        <taxon>Eukaryota</taxon>
        <taxon>Viridiplantae</taxon>
        <taxon>Streptophyta</taxon>
        <taxon>Embryophyta</taxon>
        <taxon>Tracheophyta</taxon>
        <taxon>Spermatophyta</taxon>
        <taxon>Magnoliopsida</taxon>
        <taxon>Liliopsida</taxon>
        <taxon>Poales</taxon>
        <taxon>Poaceae</taxon>
        <taxon>PACMAD clade</taxon>
        <taxon>Panicoideae</taxon>
        <taxon>Panicodae</taxon>
        <taxon>Paniceae</taxon>
        <taxon>Melinidinae</taxon>
        <taxon>Urochloa</taxon>
    </lineage>
</organism>
<accession>A0ABC9B3C2</accession>
<evidence type="ECO:0000256" key="5">
    <source>
        <dbReference type="ARBA" id="ARBA00022626"/>
    </source>
</evidence>
<dbReference type="InterPro" id="IPR055414">
    <property type="entry name" value="LRR_R13L4/SHOC2-like"/>
</dbReference>
<evidence type="ECO:0000256" key="6">
    <source>
        <dbReference type="ARBA" id="ARBA00022692"/>
    </source>
</evidence>
<evidence type="ECO:0008006" key="18">
    <source>
        <dbReference type="Google" id="ProtNLM"/>
    </source>
</evidence>
<evidence type="ECO:0000256" key="1">
    <source>
        <dbReference type="ARBA" id="ARBA00004251"/>
    </source>
</evidence>
<evidence type="ECO:0000256" key="2">
    <source>
        <dbReference type="ARBA" id="ARBA00009592"/>
    </source>
</evidence>
<keyword evidence="11" id="KW-0325">Glycoprotein</keyword>
<evidence type="ECO:0000256" key="7">
    <source>
        <dbReference type="ARBA" id="ARBA00022729"/>
    </source>
</evidence>
<gene>
    <name evidence="16" type="ORF">URODEC1_LOCUS61142</name>
</gene>
<sequence>MHPSNVDLLLLIVATIGTFSLVIHALPQPQPADDASPSCIPKERDALLSFKQGITSDPAGLLDSWQREGHGMLDCCQWGGVRCSNRTGHVLKLRLRNENVAYPDTALVGQISHSLLALEHLRYLDLSNNNLEGSTGRISEFLGSLKNLKYLNLSGIGFLGAVPPQLGNLSRLQYLDLSGMSGTNSSDVSWLTHLPFLKYLDLSCLDLSTVADWPQVVNMIPSLRVLDLSYCSLASANQSLPHLNLTNLEVLHLSNNYFDHPIASSWFWNLTNLKYLDLGSTNMHGQVPDALGGMTSLQILDFSGYAVTSKGIMISHMKNLCSLEILDLKDSLLYGDATELFESLPCCSPNKLLELYLAGNNIHGKLPNWMGKLTSLAILDLNTNNITGPLPASIRHFTCLRTLDLSHNQLTGRIPNDIGMLTNLTYLDLGYNELDGSITEEHFDNLKSLQYIDLSYNSLKIEASLKWKPPFRLQIAIFATCQMGPLFPAWLQWMVDIVHLDIASTGINDTIPHWFSSSFANSVYLNISKNQLNGSLPANMETMSLLEKVDLYSNQLTGQIPALPRSLIYLDISLNYLSGPLPENVGLPRLNGLSLFSNLITGSVPESICESVNLLILNLANNLLEGELPVCSGNRVITSLILSNNSFSGKFPSFVKNCTIMRILDLAGNKFSGTLPVWIGKLLRLNFLRLSHNMFFGNIPENFTNLECLQYMDISDNGISGSLPRHLSNLKALRQKYPADDFCSNGFLVDIYSLSLSAVSKGQQLRYGSISTIIHINMKNIDLSLNNLSGDIPEELVTLEGLVSLNLSWNHLSGNVPSKIGAMQSLESLDLSRNKLSGEIPASLSNLTFLSYMDLSYNNLTGKIPSGSQLDTLYAANPSMYTGNAGLCGSPLKKNCSITDASKQGQSTTTEEGIGQECFYIGLGLGFVAGIWATFFALLFKKQWRIAYFSFFDKLYDKAYVLMVVTWSRLARNTTAT</sequence>
<proteinExistence type="inferred from homology"/>
<keyword evidence="10 12" id="KW-0472">Membrane</keyword>
<dbReference type="FunFam" id="3.80.10.10:FF:000299">
    <property type="entry name" value="Piriformospora indica-insensitive protein 2"/>
    <property type="match status" value="1"/>
</dbReference>
<protein>
    <recommendedName>
        <fullName evidence="18">Leucine-rich repeat-containing N-terminal plant-type domain-containing protein</fullName>
    </recommendedName>
</protein>
<dbReference type="PROSITE" id="PS51450">
    <property type="entry name" value="LRR"/>
    <property type="match status" value="2"/>
</dbReference>
<comment type="subcellular location">
    <subcellularLocation>
        <location evidence="1">Cell membrane</location>
        <topology evidence="1">Single-pass type I membrane protein</topology>
    </subcellularLocation>
</comment>
<keyword evidence="17" id="KW-1185">Reference proteome</keyword>
<evidence type="ECO:0000256" key="10">
    <source>
        <dbReference type="ARBA" id="ARBA00023136"/>
    </source>
</evidence>
<evidence type="ECO:0000259" key="14">
    <source>
        <dbReference type="Pfam" id="PF08263"/>
    </source>
</evidence>
<dbReference type="Pfam" id="PF13855">
    <property type="entry name" value="LRR_8"/>
    <property type="match status" value="1"/>
</dbReference>
<dbReference type="FunFam" id="3.80.10.10:FF:000649">
    <property type="entry name" value="Leucine Rich Repeat family protein"/>
    <property type="match status" value="1"/>
</dbReference>
<dbReference type="InterPro" id="IPR046956">
    <property type="entry name" value="RLP23-like"/>
</dbReference>
<dbReference type="InterPro" id="IPR003591">
    <property type="entry name" value="Leu-rich_rpt_typical-subtyp"/>
</dbReference>
<comment type="similarity">
    <text evidence="2">Belongs to the RLP family.</text>
</comment>
<feature type="domain" description="Leucine-rich repeat-containing N-terminal plant-type" evidence="14">
    <location>
        <begin position="41"/>
        <end position="84"/>
    </location>
</feature>
<evidence type="ECO:0000313" key="17">
    <source>
        <dbReference type="Proteomes" id="UP001497457"/>
    </source>
</evidence>
<dbReference type="SMART" id="SM00369">
    <property type="entry name" value="LRR_TYP"/>
    <property type="match status" value="10"/>
</dbReference>
<name>A0ABC9B3C2_9POAL</name>
<feature type="chain" id="PRO_5044849059" description="Leucine-rich repeat-containing N-terminal plant-type domain-containing protein" evidence="13">
    <location>
        <begin position="26"/>
        <end position="977"/>
    </location>
</feature>
<evidence type="ECO:0000256" key="8">
    <source>
        <dbReference type="ARBA" id="ARBA00022737"/>
    </source>
</evidence>
<dbReference type="AlphaFoldDB" id="A0ABC9B3C2"/>
<dbReference type="FunFam" id="3.80.10.10:FF:000111">
    <property type="entry name" value="LRR receptor-like serine/threonine-protein kinase ERECTA"/>
    <property type="match status" value="1"/>
</dbReference>
<dbReference type="Pfam" id="PF08263">
    <property type="entry name" value="LRRNT_2"/>
    <property type="match status" value="1"/>
</dbReference>
<keyword evidence="3" id="KW-1003">Cell membrane</keyword>
<dbReference type="Pfam" id="PF00560">
    <property type="entry name" value="LRR_1"/>
    <property type="match status" value="8"/>
</dbReference>
<dbReference type="GO" id="GO:0005886">
    <property type="term" value="C:plasma membrane"/>
    <property type="evidence" value="ECO:0007669"/>
    <property type="project" value="UniProtKB-SubCell"/>
</dbReference>
<feature type="transmembrane region" description="Helical" evidence="12">
    <location>
        <begin position="919"/>
        <end position="940"/>
    </location>
</feature>
<dbReference type="PANTHER" id="PTHR48063:SF40">
    <property type="entry name" value="LEUCINE-RICH REPEAT-CONTAINING N-TERMINAL PLANT-TYPE DOMAIN-CONTAINING PROTEIN"/>
    <property type="match status" value="1"/>
</dbReference>
<keyword evidence="7 13" id="KW-0732">Signal</keyword>
<evidence type="ECO:0000256" key="11">
    <source>
        <dbReference type="ARBA" id="ARBA00023180"/>
    </source>
</evidence>
<evidence type="ECO:0000256" key="4">
    <source>
        <dbReference type="ARBA" id="ARBA00022614"/>
    </source>
</evidence>
<keyword evidence="5" id="KW-1070">Brassinosteroid signaling pathway</keyword>
<keyword evidence="9 12" id="KW-1133">Transmembrane helix</keyword>
<dbReference type="InterPro" id="IPR001611">
    <property type="entry name" value="Leu-rich_rpt"/>
</dbReference>
<dbReference type="FunFam" id="3.80.10.10:FF:000095">
    <property type="entry name" value="LRR receptor-like serine/threonine-protein kinase GSO1"/>
    <property type="match status" value="1"/>
</dbReference>
<keyword evidence="4" id="KW-0433">Leucine-rich repeat</keyword>
<dbReference type="SMART" id="SM00365">
    <property type="entry name" value="LRR_SD22"/>
    <property type="match status" value="4"/>
</dbReference>
<dbReference type="PRINTS" id="PR00019">
    <property type="entry name" value="LEURICHRPT"/>
</dbReference>
<dbReference type="Gene3D" id="3.80.10.10">
    <property type="entry name" value="Ribonuclease Inhibitor"/>
    <property type="match status" value="6"/>
</dbReference>
<dbReference type="GO" id="GO:0009742">
    <property type="term" value="P:brassinosteroid mediated signaling pathway"/>
    <property type="evidence" value="ECO:0007669"/>
    <property type="project" value="UniProtKB-KW"/>
</dbReference>